<feature type="transmembrane region" description="Helical" evidence="4">
    <location>
        <begin position="80"/>
        <end position="100"/>
    </location>
</feature>
<feature type="transmembrane region" description="Helical" evidence="4">
    <location>
        <begin position="321"/>
        <end position="348"/>
    </location>
</feature>
<dbReference type="InterPro" id="IPR001757">
    <property type="entry name" value="P_typ_ATPase"/>
</dbReference>
<dbReference type="Proteomes" id="UP000689195">
    <property type="component" value="Unassembled WGS sequence"/>
</dbReference>
<dbReference type="AlphaFoldDB" id="A0A8S1WES8"/>
<keyword evidence="2" id="KW-0479">Metal-binding</keyword>
<feature type="transmembrane region" description="Helical" evidence="4">
    <location>
        <begin position="851"/>
        <end position="869"/>
    </location>
</feature>
<dbReference type="CDD" id="cd02081">
    <property type="entry name" value="P-type_ATPase_Ca_PMCA-like"/>
    <property type="match status" value="1"/>
</dbReference>
<comment type="caution">
    <text evidence="7">The sequence shown here is derived from an EMBL/GenBank/DDBJ whole genome shotgun (WGS) entry which is preliminary data.</text>
</comment>
<dbReference type="FunFam" id="3.40.1110.10:FF:000045">
    <property type="entry name" value="Calcium-transporting ATPase"/>
    <property type="match status" value="1"/>
</dbReference>
<dbReference type="EMBL" id="CAJJDO010000088">
    <property type="protein sequence ID" value="CAD8187172.1"/>
    <property type="molecule type" value="Genomic_DNA"/>
</dbReference>
<keyword evidence="4" id="KW-1133">Transmembrane helix</keyword>
<evidence type="ECO:0000313" key="8">
    <source>
        <dbReference type="Proteomes" id="UP000689195"/>
    </source>
</evidence>
<evidence type="ECO:0000313" key="7">
    <source>
        <dbReference type="EMBL" id="CAD8187172.1"/>
    </source>
</evidence>
<keyword evidence="4" id="KW-0472">Membrane</keyword>
<evidence type="ECO:0008006" key="9">
    <source>
        <dbReference type="Google" id="ProtNLM"/>
    </source>
</evidence>
<dbReference type="NCBIfam" id="TIGR01494">
    <property type="entry name" value="ATPase_P-type"/>
    <property type="match status" value="2"/>
</dbReference>
<sequence>MRHRKDYLQKKLIQQKIFKVFLQQKMDYKQISQKDQKEMIFMKETYYMGIIQNLQFLLKNIYNCFYKLWKFKLSIQQQDFIMRILLVASIVSIVIGVSTADDDHRSLAWIEGFAIFIAVFVCCNVTAINDYQKERQFQSLNQMADSRKTVTVWRDGSKIDLHQSLVMVGDIIQIFEGMEIPADCFVIEAAELTADKSAMKGETDPIKKDTYENCKKQRNKLRDQQNELGRHDIPSPVMLSGTKVLSGEGRIVVAVVGDSSCVGKISSLLATEEVQSTPLQEKLEIIAQDIGKFGLISADLLQKEYKEDSFEKDHIKEMLNFIIISITVIVVAIPEGLPLAVTLCLAYSTKRMLKDNNLVRKMAACETMGGAYMVCSDKTETLTQNKMFMVKIWNDTLMDIDAYNEQLNLSSYLPIQMHELFIQSSMVNGTAMIRPEEKGSKTEVAMILFAEKCGIIYEKERDIHQATMKIPFSSKRKRMAMIIGGKRLVIKGASEIILEGCNKLHSKSKGIISIDSSIRNSIESSIEEMASQSLRTIGLAYKDLNGNEDLVNKNDKGVYDIETQDLTLIALVGIKDILRAEVPGAVANCKTAGIKVRMVTGDNKITARAIAKECGILIDENQSLVLEGPDFVNRIGGIICKWCRIPTCDCPRDQQTAKQLGKQIRVDTIQNGAEFDKIYPFLDVLARSRPEDIYALVTGLLERGHVVAVTGDGTNDAPALKKADVGFAMGIAGTEVARESASIILLDDNFSSIVKAVLWGRNIYDSIKKFLQFQLTVNVVAVALTLISSVLIKQEVLKPIQMLWVNLIMDTFASLALATETPTPELLQRKPHNRNEYMISSKMFKHIIGQAIYQMIIMLTLLFSAQSFVPEFKGQEDESQDYIGNLQFKYSNTYFDESIKLHICPNYQDYCNLISFSTDYYINGSENYETFYKETYIPSRQFTVIFNTFVMMQLFNFINARRIRDELNIFQGILTNILFPIIVFGILTLKIIIVTFGGIVFHCYSFYGLRIEQWLIFIAFGVGSLVVRLILRLIPDPKLQFLSKLNEKHKLKNLISPSNTVNNQNYQIQFLSPESEIENLNNPIQEHQI</sequence>
<evidence type="ECO:0000256" key="1">
    <source>
        <dbReference type="ARBA" id="ARBA00004127"/>
    </source>
</evidence>
<dbReference type="PANTHER" id="PTHR24093:SF369">
    <property type="entry name" value="CALCIUM-TRANSPORTING ATPASE"/>
    <property type="match status" value="1"/>
</dbReference>
<dbReference type="FunFam" id="3.40.50.1000:FF:000191">
    <property type="entry name" value="Calcium-transporting ATPase"/>
    <property type="match status" value="1"/>
</dbReference>
<dbReference type="GO" id="GO:0005388">
    <property type="term" value="F:P-type calcium transporter activity"/>
    <property type="evidence" value="ECO:0007669"/>
    <property type="project" value="TreeGrafter"/>
</dbReference>
<dbReference type="GO" id="GO:0016887">
    <property type="term" value="F:ATP hydrolysis activity"/>
    <property type="evidence" value="ECO:0007669"/>
    <property type="project" value="InterPro"/>
</dbReference>
<evidence type="ECO:0000256" key="3">
    <source>
        <dbReference type="ARBA" id="ARBA00022842"/>
    </source>
</evidence>
<dbReference type="Pfam" id="PF00689">
    <property type="entry name" value="Cation_ATPase_C"/>
    <property type="match status" value="1"/>
</dbReference>
<evidence type="ECO:0000256" key="4">
    <source>
        <dbReference type="SAM" id="Phobius"/>
    </source>
</evidence>
<feature type="transmembrane region" description="Helical" evidence="4">
    <location>
        <begin position="1013"/>
        <end position="1031"/>
    </location>
</feature>
<feature type="transmembrane region" description="Helical" evidence="4">
    <location>
        <begin position="978"/>
        <end position="1007"/>
    </location>
</feature>
<proteinExistence type="predicted"/>
<feature type="transmembrane region" description="Helical" evidence="4">
    <location>
        <begin position="941"/>
        <end position="958"/>
    </location>
</feature>
<feature type="transmembrane region" description="Helical" evidence="4">
    <location>
        <begin position="106"/>
        <end position="128"/>
    </location>
</feature>
<dbReference type="GO" id="GO:0005886">
    <property type="term" value="C:plasma membrane"/>
    <property type="evidence" value="ECO:0007669"/>
    <property type="project" value="TreeGrafter"/>
</dbReference>
<dbReference type="Pfam" id="PF13246">
    <property type="entry name" value="Cation_ATPase"/>
    <property type="match status" value="1"/>
</dbReference>
<evidence type="ECO:0000259" key="5">
    <source>
        <dbReference type="Pfam" id="PF00122"/>
    </source>
</evidence>
<keyword evidence="4" id="KW-0812">Transmembrane</keyword>
<comment type="subcellular location">
    <subcellularLocation>
        <location evidence="1">Endomembrane system</location>
        <topology evidence="1">Multi-pass membrane protein</topology>
    </subcellularLocation>
</comment>
<feature type="domain" description="P-type ATPase A" evidence="5">
    <location>
        <begin position="147"/>
        <end position="269"/>
    </location>
</feature>
<evidence type="ECO:0000256" key="2">
    <source>
        <dbReference type="ARBA" id="ARBA00022723"/>
    </source>
</evidence>
<dbReference type="GO" id="GO:0005524">
    <property type="term" value="F:ATP binding"/>
    <property type="evidence" value="ECO:0007669"/>
    <property type="project" value="InterPro"/>
</dbReference>
<evidence type="ECO:0000259" key="6">
    <source>
        <dbReference type="Pfam" id="PF00689"/>
    </source>
</evidence>
<keyword evidence="3" id="KW-0460">Magnesium</keyword>
<reference evidence="7" key="1">
    <citation type="submission" date="2021-01" db="EMBL/GenBank/DDBJ databases">
        <authorList>
            <consortium name="Genoscope - CEA"/>
            <person name="William W."/>
        </authorList>
    </citation>
    <scope>NUCLEOTIDE SEQUENCE</scope>
</reference>
<gene>
    <name evidence="7" type="ORF">PPENT_87.1.T0880183</name>
</gene>
<dbReference type="InterPro" id="IPR059000">
    <property type="entry name" value="ATPase_P-type_domA"/>
</dbReference>
<name>A0A8S1WES8_9CILI</name>
<dbReference type="GO" id="GO:0012505">
    <property type="term" value="C:endomembrane system"/>
    <property type="evidence" value="ECO:0007669"/>
    <property type="project" value="UniProtKB-SubCell"/>
</dbReference>
<dbReference type="GO" id="GO:0046872">
    <property type="term" value="F:metal ion binding"/>
    <property type="evidence" value="ECO:0007669"/>
    <property type="project" value="UniProtKB-KW"/>
</dbReference>
<dbReference type="PANTHER" id="PTHR24093">
    <property type="entry name" value="CATION TRANSPORTING ATPASE"/>
    <property type="match status" value="1"/>
</dbReference>
<accession>A0A8S1WES8</accession>
<protein>
    <recommendedName>
        <fullName evidence="9">Calcium-transporting ATPase</fullName>
    </recommendedName>
</protein>
<dbReference type="InterPro" id="IPR006068">
    <property type="entry name" value="ATPase_P-typ_cation-transptr_C"/>
</dbReference>
<feature type="transmembrane region" description="Helical" evidence="4">
    <location>
        <begin position="771"/>
        <end position="792"/>
    </location>
</feature>
<organism evidence="7 8">
    <name type="scientific">Paramecium pentaurelia</name>
    <dbReference type="NCBI Taxonomy" id="43138"/>
    <lineage>
        <taxon>Eukaryota</taxon>
        <taxon>Sar</taxon>
        <taxon>Alveolata</taxon>
        <taxon>Ciliophora</taxon>
        <taxon>Intramacronucleata</taxon>
        <taxon>Oligohymenophorea</taxon>
        <taxon>Peniculida</taxon>
        <taxon>Parameciidae</taxon>
        <taxon>Paramecium</taxon>
    </lineage>
</organism>
<dbReference type="OrthoDB" id="3352408at2759"/>
<feature type="domain" description="Cation-transporting P-type ATPase C-terminal" evidence="6">
    <location>
        <begin position="796"/>
        <end position="1034"/>
    </location>
</feature>
<dbReference type="Pfam" id="PF00122">
    <property type="entry name" value="E1-E2_ATPase"/>
    <property type="match status" value="1"/>
</dbReference>
<keyword evidence="8" id="KW-1185">Reference proteome</keyword>